<dbReference type="Pfam" id="PF00089">
    <property type="entry name" value="Trypsin"/>
    <property type="match status" value="1"/>
</dbReference>
<protein>
    <submittedName>
        <fullName evidence="18">Coagulation factor VII-like protein</fullName>
    </submittedName>
</protein>
<evidence type="ECO:0000256" key="12">
    <source>
        <dbReference type="RuleBase" id="RU363034"/>
    </source>
</evidence>
<dbReference type="Pfam" id="PF00008">
    <property type="entry name" value="EGF"/>
    <property type="match status" value="1"/>
</dbReference>
<dbReference type="InterPro" id="IPR000294">
    <property type="entry name" value="GLA_domain"/>
</dbReference>
<evidence type="ECO:0000256" key="13">
    <source>
        <dbReference type="SAM" id="MobiDB-lite"/>
    </source>
</evidence>
<feature type="region of interest" description="Disordered" evidence="13">
    <location>
        <begin position="596"/>
        <end position="621"/>
    </location>
</feature>
<dbReference type="InterPro" id="IPR001881">
    <property type="entry name" value="EGF-like_Ca-bd_dom"/>
</dbReference>
<comment type="subcellular location">
    <subcellularLocation>
        <location evidence="1">Secreted</location>
    </subcellularLocation>
</comment>
<evidence type="ECO:0000259" key="17">
    <source>
        <dbReference type="PROSITE" id="PS50998"/>
    </source>
</evidence>
<feature type="region of interest" description="Disordered" evidence="13">
    <location>
        <begin position="1"/>
        <end position="32"/>
    </location>
</feature>
<feature type="domain" description="Gla" evidence="17">
    <location>
        <begin position="416"/>
        <end position="462"/>
    </location>
</feature>
<dbReference type="InterPro" id="IPR001849">
    <property type="entry name" value="PH_domain"/>
</dbReference>
<name>A0AAD3NC57_LATJO</name>
<evidence type="ECO:0000256" key="5">
    <source>
        <dbReference type="ARBA" id="ARBA00022729"/>
    </source>
</evidence>
<dbReference type="InterPro" id="IPR009003">
    <property type="entry name" value="Peptidase_S1_PA"/>
</dbReference>
<keyword evidence="9 11" id="KW-1015">Disulfide bond</keyword>
<dbReference type="SUPFAM" id="SSF50729">
    <property type="entry name" value="PH domain-like"/>
    <property type="match status" value="1"/>
</dbReference>
<dbReference type="GO" id="GO:0005509">
    <property type="term" value="F:calcium ion binding"/>
    <property type="evidence" value="ECO:0007669"/>
    <property type="project" value="InterPro"/>
</dbReference>
<dbReference type="Pfam" id="PF00594">
    <property type="entry name" value="Gla"/>
    <property type="match status" value="1"/>
</dbReference>
<dbReference type="PANTHER" id="PTHR24278:SF25">
    <property type="entry name" value="COAGULATION FACTOR IX"/>
    <property type="match status" value="1"/>
</dbReference>
<dbReference type="Gene3D" id="2.30.29.30">
    <property type="entry name" value="Pleckstrin-homology domain (PH domain)/Phosphotyrosine-binding domain (PTB)"/>
    <property type="match status" value="1"/>
</dbReference>
<dbReference type="PROSITE" id="PS50026">
    <property type="entry name" value="EGF_3"/>
    <property type="match status" value="1"/>
</dbReference>
<comment type="caution">
    <text evidence="18">The sequence shown here is derived from an EMBL/GenBank/DDBJ whole genome shotgun (WGS) entry which is preliminary data.</text>
</comment>
<dbReference type="SMART" id="SM00069">
    <property type="entry name" value="GLA"/>
    <property type="match status" value="1"/>
</dbReference>
<dbReference type="InterPro" id="IPR050442">
    <property type="entry name" value="Peptidase_S1_coag_factors"/>
</dbReference>
<organism evidence="18 19">
    <name type="scientific">Lates japonicus</name>
    <name type="common">Japanese lates</name>
    <dbReference type="NCBI Taxonomy" id="270547"/>
    <lineage>
        <taxon>Eukaryota</taxon>
        <taxon>Metazoa</taxon>
        <taxon>Chordata</taxon>
        <taxon>Craniata</taxon>
        <taxon>Vertebrata</taxon>
        <taxon>Euteleostomi</taxon>
        <taxon>Actinopterygii</taxon>
        <taxon>Neopterygii</taxon>
        <taxon>Teleostei</taxon>
        <taxon>Neoteleostei</taxon>
        <taxon>Acanthomorphata</taxon>
        <taxon>Carangaria</taxon>
        <taxon>Carangaria incertae sedis</taxon>
        <taxon>Centropomidae</taxon>
        <taxon>Lates</taxon>
    </lineage>
</organism>
<evidence type="ECO:0000256" key="2">
    <source>
        <dbReference type="ARBA" id="ARBA00022525"/>
    </source>
</evidence>
<dbReference type="InterPro" id="IPR011993">
    <property type="entry name" value="PH-like_dom_sf"/>
</dbReference>
<keyword evidence="19" id="KW-1185">Reference proteome</keyword>
<feature type="domain" description="EGF-like" evidence="15">
    <location>
        <begin position="462"/>
        <end position="498"/>
    </location>
</feature>
<dbReference type="GO" id="GO:0004252">
    <property type="term" value="F:serine-type endopeptidase activity"/>
    <property type="evidence" value="ECO:0007669"/>
    <property type="project" value="InterPro"/>
</dbReference>
<evidence type="ECO:0000256" key="7">
    <source>
        <dbReference type="ARBA" id="ARBA00022801"/>
    </source>
</evidence>
<evidence type="ECO:0000259" key="15">
    <source>
        <dbReference type="PROSITE" id="PS50026"/>
    </source>
</evidence>
<dbReference type="CDD" id="cd00054">
    <property type="entry name" value="EGF_CA"/>
    <property type="match status" value="1"/>
</dbReference>
<dbReference type="InterPro" id="IPR001314">
    <property type="entry name" value="Peptidase_S1A"/>
</dbReference>
<feature type="compositionally biased region" description="Basic and acidic residues" evidence="13">
    <location>
        <begin position="256"/>
        <end position="275"/>
    </location>
</feature>
<keyword evidence="10" id="KW-0325">Glycoprotein</keyword>
<evidence type="ECO:0000259" key="16">
    <source>
        <dbReference type="PROSITE" id="PS50240"/>
    </source>
</evidence>
<feature type="region of interest" description="Disordered" evidence="13">
    <location>
        <begin position="841"/>
        <end position="880"/>
    </location>
</feature>
<dbReference type="InterPro" id="IPR017857">
    <property type="entry name" value="Coagulation_fac-like_Gla_dom"/>
</dbReference>
<keyword evidence="5" id="KW-0732">Signal</keyword>
<dbReference type="PANTHER" id="PTHR24278">
    <property type="entry name" value="COAGULATION FACTOR"/>
    <property type="match status" value="1"/>
</dbReference>
<evidence type="ECO:0000313" key="18">
    <source>
        <dbReference type="EMBL" id="GLD68616.1"/>
    </source>
</evidence>
<dbReference type="PROSITE" id="PS50240">
    <property type="entry name" value="TRYPSIN_DOM"/>
    <property type="match status" value="1"/>
</dbReference>
<dbReference type="SMART" id="SM00020">
    <property type="entry name" value="Tryp_SPc"/>
    <property type="match status" value="1"/>
</dbReference>
<evidence type="ECO:0000256" key="3">
    <source>
        <dbReference type="ARBA" id="ARBA00022536"/>
    </source>
</evidence>
<evidence type="ECO:0000256" key="4">
    <source>
        <dbReference type="ARBA" id="ARBA00022670"/>
    </source>
</evidence>
<feature type="region of interest" description="Disordered" evidence="13">
    <location>
        <begin position="191"/>
        <end position="276"/>
    </location>
</feature>
<dbReference type="PRINTS" id="PR00722">
    <property type="entry name" value="CHYMOTRYPSIN"/>
</dbReference>
<evidence type="ECO:0000256" key="9">
    <source>
        <dbReference type="ARBA" id="ARBA00023157"/>
    </source>
</evidence>
<dbReference type="GO" id="GO:0005615">
    <property type="term" value="C:extracellular space"/>
    <property type="evidence" value="ECO:0007669"/>
    <property type="project" value="TreeGrafter"/>
</dbReference>
<keyword evidence="2" id="KW-0964">Secreted</keyword>
<dbReference type="SMART" id="SM00181">
    <property type="entry name" value="EGF"/>
    <property type="match status" value="2"/>
</dbReference>
<dbReference type="CDD" id="cd00190">
    <property type="entry name" value="Tryp_SPc"/>
    <property type="match status" value="1"/>
</dbReference>
<dbReference type="FunFam" id="4.10.740.10:FF:000001">
    <property type="entry name" value="vitamin K-dependent protein S"/>
    <property type="match status" value="1"/>
</dbReference>
<feature type="disulfide bond" evidence="11">
    <location>
        <begin position="488"/>
        <end position="497"/>
    </location>
</feature>
<dbReference type="InterPro" id="IPR035972">
    <property type="entry name" value="GLA-like_dom_SF"/>
</dbReference>
<feature type="domain" description="Peptidase S1" evidence="16">
    <location>
        <begin position="630"/>
        <end position="880"/>
    </location>
</feature>
<dbReference type="InterPro" id="IPR001254">
    <property type="entry name" value="Trypsin_dom"/>
</dbReference>
<dbReference type="SUPFAM" id="SSF57196">
    <property type="entry name" value="EGF/Laminin"/>
    <property type="match status" value="2"/>
</dbReference>
<dbReference type="EMBL" id="BRZM01000143">
    <property type="protein sequence ID" value="GLD68616.1"/>
    <property type="molecule type" value="Genomic_DNA"/>
</dbReference>
<dbReference type="Gene3D" id="2.10.25.10">
    <property type="entry name" value="Laminin"/>
    <property type="match status" value="2"/>
</dbReference>
<keyword evidence="8 12" id="KW-0720">Serine protease</keyword>
<feature type="region of interest" description="Disordered" evidence="13">
    <location>
        <begin position="302"/>
        <end position="360"/>
    </location>
</feature>
<keyword evidence="4 12" id="KW-0645">Protease</keyword>
<dbReference type="PROSITE" id="PS00135">
    <property type="entry name" value="TRYPSIN_SER"/>
    <property type="match status" value="1"/>
</dbReference>
<evidence type="ECO:0000256" key="10">
    <source>
        <dbReference type="ARBA" id="ARBA00023180"/>
    </source>
</evidence>
<dbReference type="FunFam" id="2.40.10.10:FF:000120">
    <property type="entry name" value="Putative serine protease"/>
    <property type="match status" value="1"/>
</dbReference>
<comment type="caution">
    <text evidence="11">Lacks conserved residue(s) required for the propagation of feature annotation.</text>
</comment>
<evidence type="ECO:0000256" key="1">
    <source>
        <dbReference type="ARBA" id="ARBA00004613"/>
    </source>
</evidence>
<evidence type="ECO:0000256" key="6">
    <source>
        <dbReference type="ARBA" id="ARBA00022737"/>
    </source>
</evidence>
<dbReference type="PROSITE" id="PS00134">
    <property type="entry name" value="TRYPSIN_HIS"/>
    <property type="match status" value="1"/>
</dbReference>
<dbReference type="SMART" id="SM00233">
    <property type="entry name" value="PH"/>
    <property type="match status" value="1"/>
</dbReference>
<dbReference type="PROSITE" id="PS50998">
    <property type="entry name" value="GLA_2"/>
    <property type="match status" value="1"/>
</dbReference>
<dbReference type="PROSITE" id="PS50003">
    <property type="entry name" value="PH_DOMAIN"/>
    <property type="match status" value="1"/>
</dbReference>
<accession>A0AAD3NC57</accession>
<dbReference type="Pfam" id="PF00169">
    <property type="entry name" value="PH"/>
    <property type="match status" value="1"/>
</dbReference>
<feature type="compositionally biased region" description="Basic and acidic residues" evidence="13">
    <location>
        <begin position="841"/>
        <end position="855"/>
    </location>
</feature>
<dbReference type="InterPro" id="IPR018114">
    <property type="entry name" value="TRYPSIN_HIS"/>
</dbReference>
<dbReference type="PRINTS" id="PR00001">
    <property type="entry name" value="GLABLOOD"/>
</dbReference>
<feature type="domain" description="PH" evidence="14">
    <location>
        <begin position="47"/>
        <end position="78"/>
    </location>
</feature>
<dbReference type="Gene3D" id="2.40.10.10">
    <property type="entry name" value="Trypsin-like serine proteases"/>
    <property type="match status" value="2"/>
</dbReference>
<dbReference type="SUPFAM" id="SSF50494">
    <property type="entry name" value="Trypsin-like serine proteases"/>
    <property type="match status" value="1"/>
</dbReference>
<feature type="compositionally biased region" description="Low complexity" evidence="13">
    <location>
        <begin position="860"/>
        <end position="870"/>
    </location>
</feature>
<dbReference type="InterPro" id="IPR043504">
    <property type="entry name" value="Peptidase_S1_PA_chymotrypsin"/>
</dbReference>
<dbReference type="AlphaFoldDB" id="A0AAD3NC57"/>
<keyword evidence="3 11" id="KW-0245">EGF-like domain</keyword>
<reference evidence="18" key="1">
    <citation type="submission" date="2022-08" db="EMBL/GenBank/DDBJ databases">
        <title>Genome sequencing of akame (Lates japonicus).</title>
        <authorList>
            <person name="Hashiguchi Y."/>
            <person name="Takahashi H."/>
        </authorList>
    </citation>
    <scope>NUCLEOTIDE SEQUENCE</scope>
    <source>
        <strain evidence="18">Kochi</strain>
    </source>
</reference>
<dbReference type="Gene3D" id="4.10.740.10">
    <property type="entry name" value="Coagulation Factor IX"/>
    <property type="match status" value="1"/>
</dbReference>
<evidence type="ECO:0000313" key="19">
    <source>
        <dbReference type="Proteomes" id="UP001279410"/>
    </source>
</evidence>
<evidence type="ECO:0000256" key="8">
    <source>
        <dbReference type="ARBA" id="ARBA00022825"/>
    </source>
</evidence>
<dbReference type="InterPro" id="IPR000742">
    <property type="entry name" value="EGF"/>
</dbReference>
<keyword evidence="7 12" id="KW-0378">Hydrolase</keyword>
<evidence type="ECO:0000256" key="11">
    <source>
        <dbReference type="PROSITE-ProRule" id="PRU00076"/>
    </source>
</evidence>
<dbReference type="SUPFAM" id="SSF57630">
    <property type="entry name" value="GLA-domain"/>
    <property type="match status" value="1"/>
</dbReference>
<proteinExistence type="predicted"/>
<dbReference type="PROSITE" id="PS00022">
    <property type="entry name" value="EGF_1"/>
    <property type="match status" value="1"/>
</dbReference>
<dbReference type="FunFam" id="2.10.25.10:FF:000321">
    <property type="entry name" value="Protein delta homolog 1"/>
    <property type="match status" value="1"/>
</dbReference>
<dbReference type="InterPro" id="IPR033116">
    <property type="entry name" value="TRYPSIN_SER"/>
</dbReference>
<evidence type="ECO:0000259" key="14">
    <source>
        <dbReference type="PROSITE" id="PS50003"/>
    </source>
</evidence>
<keyword evidence="6" id="KW-0677">Repeat</keyword>
<feature type="compositionally biased region" description="Basic and acidic residues" evidence="13">
    <location>
        <begin position="323"/>
        <end position="358"/>
    </location>
</feature>
<dbReference type="SMART" id="SM00179">
    <property type="entry name" value="EGF_CA"/>
    <property type="match status" value="1"/>
</dbReference>
<sequence length="880" mass="97334">MAEAGGPESAAARCPDESSDSEPEQEPGTPQKLIRKVSTSGQIRSKTVLKEGNLMKQTNSFQRWKRRYFKLRGRTLYYAQTAKSIIFDEVDLTDASVAESSTKNVNNSFTCRGDQRRHDPQSLSLLGMPFNSASRKISEVVACIRVRVAASQSSTCSTTASHEKFSSGLSNLLVGQFVTCLSAPPNHWFHCSPASRPASMADRPSGERRRRPVQVTGVDPPPGYYIKINCHPNHPTPETAHPPGEEGPEGPGGDEGGSHEEDPAGHQRTEQEQQCERSLTSARAHCLLSSYLCCYRPPHPPDLTSDPEPEPDPLHRSLTTGGDNRRQGDDRTEKETREDRRRQKETEETGGDDRRQEKTTGSWFTETKMLLRSTGLTVYILMICSDIIHCTVFLDQSAAGQILRSSSSSSSRRRRANSLLLEEMLPGDLERECYEESCSQEEAAEIFQTREKTMEFWFRYTNLNPCRTNPCLNGGICRLDRGDFVCLCPPQYHGKTCESVVLQCHYRNGGCLQYCRDLTGGAGIQCGCADGFILDPDGQSCSPTVSFPCGHQQMEAWQRGRSLLDDLDWENVTMETGNNITESWDVKVNLTETEEGRTTVNTTSGQRGGNDTMLWGEEGELGGEGRRGRIVGGVLERRGGSPWQVLIHRSDGYGFCGGTLISDRWVVSAAHCLEESADHVTIGDYDKKRPDPDEQVIKIQKVFVHPHFHSFTFDSDIALLYLARTVLRGSTAVPACLPDAHLSKYLLREDNRGVVTGWGLTRFMGRSSRFLRKVTLPVVSYRDCTASTEQVITDNMFCAGYLDVSMDACSGDSGGPFMVNYRGTWFLTGVVSWGEKCAAKGKAEGGRPRKTEESLFRGPSSSSSSSSAAALINSSVNNRF</sequence>
<dbReference type="GO" id="GO:0006508">
    <property type="term" value="P:proteolysis"/>
    <property type="evidence" value="ECO:0007669"/>
    <property type="project" value="UniProtKB-KW"/>
</dbReference>
<dbReference type="PROSITE" id="PS00011">
    <property type="entry name" value="GLA_1"/>
    <property type="match status" value="1"/>
</dbReference>
<dbReference type="Proteomes" id="UP001279410">
    <property type="component" value="Unassembled WGS sequence"/>
</dbReference>
<gene>
    <name evidence="18" type="ORF">AKAME5_001992900</name>
</gene>